<feature type="transmembrane region" description="Helical" evidence="2">
    <location>
        <begin position="275"/>
        <end position="296"/>
    </location>
</feature>
<reference evidence="3 4" key="1">
    <citation type="submission" date="2023-12" db="EMBL/GenBank/DDBJ databases">
        <title>Streptomyces sp. V4-01.</title>
        <authorList>
            <person name="Somphong A."/>
            <person name="Phongsopitanun W."/>
        </authorList>
    </citation>
    <scope>NUCLEOTIDE SEQUENCE [LARGE SCALE GENOMIC DNA]</scope>
    <source>
        <strain evidence="3 4">V4-01</strain>
    </source>
</reference>
<feature type="transmembrane region" description="Helical" evidence="2">
    <location>
        <begin position="101"/>
        <end position="119"/>
    </location>
</feature>
<evidence type="ECO:0000313" key="3">
    <source>
        <dbReference type="EMBL" id="MEE4542695.1"/>
    </source>
</evidence>
<organism evidence="3 4">
    <name type="scientific">Actinacidiphila polyblastidii</name>
    <dbReference type="NCBI Taxonomy" id="3110430"/>
    <lineage>
        <taxon>Bacteria</taxon>
        <taxon>Bacillati</taxon>
        <taxon>Actinomycetota</taxon>
        <taxon>Actinomycetes</taxon>
        <taxon>Kitasatosporales</taxon>
        <taxon>Streptomycetaceae</taxon>
        <taxon>Actinacidiphila</taxon>
    </lineage>
</organism>
<keyword evidence="2" id="KW-1133">Transmembrane helix</keyword>
<keyword evidence="2" id="KW-0812">Transmembrane</keyword>
<feature type="transmembrane region" description="Helical" evidence="2">
    <location>
        <begin position="31"/>
        <end position="49"/>
    </location>
</feature>
<name>A0ABU7PA60_9ACTN</name>
<feature type="transmembrane region" description="Helical" evidence="2">
    <location>
        <begin position="352"/>
        <end position="369"/>
    </location>
</feature>
<feature type="transmembrane region" description="Helical" evidence="2">
    <location>
        <begin position="405"/>
        <end position="423"/>
    </location>
</feature>
<feature type="transmembrane region" description="Helical" evidence="2">
    <location>
        <begin position="156"/>
        <end position="175"/>
    </location>
</feature>
<feature type="transmembrane region" description="Helical" evidence="2">
    <location>
        <begin position="131"/>
        <end position="150"/>
    </location>
</feature>
<dbReference type="Proteomes" id="UP001344658">
    <property type="component" value="Unassembled WGS sequence"/>
</dbReference>
<gene>
    <name evidence="3" type="ORF">V2S66_12040</name>
</gene>
<evidence type="ECO:0000313" key="4">
    <source>
        <dbReference type="Proteomes" id="UP001344658"/>
    </source>
</evidence>
<accession>A0ABU7PA60</accession>
<feature type="transmembrane region" description="Helical" evidence="2">
    <location>
        <begin position="215"/>
        <end position="235"/>
    </location>
</feature>
<sequence>MTSTDAVPGHRTTAGPAAPAPGARAASAARAAAVLAGLAGVAAMCWSGLNHDVRYVLGGMRVAGRGGFSASGTFVHRPLAYRWLLSSLDHLTAGPVAWREAWTRLLVVALTAGVVWWLRSGLARFLPRREADAVAAAVGLALLFAPAWDFLQPEWVAVWLAVAALAAGLAPRRLLVAAPVAGALTSLVVLVKYTTLPTALLPLGALWVLDRRRGGWTAAVAAVATPAGFALAVAVQPREWRWFNELSALNPDTPLQNGLHLADLRLLVQTVGTEALMNPLVGLLPVAVVLLARSAADRRARWAWPLLTGAGVAGVLVALVVQGQWFQYHLAALPVLAAALWGLALARAPRRGPVAAALLLGVAVPLAAGRSLPWRTAHETAVHALWGVVAAAAFAWSWRRAGRPPVRYAAALATVLALAVPAWPTTPYSYDTRHSGFTALERAHTRQQLGRWLDGVRARIGPDTPVTYLAFGDVGYLLGNPTHCRYPTPDFLQRTRYDRSITRQASYRENLACVADPAARFAVLDTSWFPLPAVAPQVAAAVRARFACGTPVAAYPRLHLVVCPRR</sequence>
<evidence type="ECO:0000256" key="2">
    <source>
        <dbReference type="SAM" id="Phobius"/>
    </source>
</evidence>
<evidence type="ECO:0000256" key="1">
    <source>
        <dbReference type="SAM" id="MobiDB-lite"/>
    </source>
</evidence>
<dbReference type="RefSeq" id="WP_330794616.1">
    <property type="nucleotide sequence ID" value="NZ_JAZEWV010000007.1"/>
</dbReference>
<feature type="transmembrane region" description="Helical" evidence="2">
    <location>
        <begin position="187"/>
        <end position="209"/>
    </location>
</feature>
<feature type="transmembrane region" description="Helical" evidence="2">
    <location>
        <begin position="381"/>
        <end position="399"/>
    </location>
</feature>
<feature type="region of interest" description="Disordered" evidence="1">
    <location>
        <begin position="1"/>
        <end position="21"/>
    </location>
</feature>
<proteinExistence type="predicted"/>
<comment type="caution">
    <text evidence="3">The sequence shown here is derived from an EMBL/GenBank/DDBJ whole genome shotgun (WGS) entry which is preliminary data.</text>
</comment>
<protein>
    <recommendedName>
        <fullName evidence="5">Glycosyltransferase RgtA/B/C/D-like domain-containing protein</fullName>
    </recommendedName>
</protein>
<keyword evidence="2" id="KW-0472">Membrane</keyword>
<feature type="transmembrane region" description="Helical" evidence="2">
    <location>
        <begin position="328"/>
        <end position="346"/>
    </location>
</feature>
<feature type="transmembrane region" description="Helical" evidence="2">
    <location>
        <begin position="302"/>
        <end position="321"/>
    </location>
</feature>
<keyword evidence="4" id="KW-1185">Reference proteome</keyword>
<evidence type="ECO:0008006" key="5">
    <source>
        <dbReference type="Google" id="ProtNLM"/>
    </source>
</evidence>
<dbReference type="EMBL" id="JAZEWV010000007">
    <property type="protein sequence ID" value="MEE4542695.1"/>
    <property type="molecule type" value="Genomic_DNA"/>
</dbReference>